<dbReference type="PANTHER" id="PTHR30332">
    <property type="entry name" value="PROBABLE GENERAL SECRETION PATHWAY PROTEIN D"/>
    <property type="match status" value="1"/>
</dbReference>
<reference evidence="15 16" key="1">
    <citation type="submission" date="2010-12" db="EMBL/GenBank/DDBJ databases">
        <title>Whole genome sequence of Acidiphilium multivorum AIU301.</title>
        <authorList>
            <person name="Narita-Yamada S."/>
            <person name="Nakamura S."/>
            <person name="Ito N."/>
            <person name="Takarada H."/>
            <person name="Katano Y."/>
            <person name="Nakazawa H."/>
            <person name="Hosoyama A."/>
            <person name="Yamada R."/>
            <person name="Fujita N."/>
        </authorList>
    </citation>
    <scope>NUCLEOTIDE SEQUENCE [LARGE SCALE GENOMIC DNA]</scope>
    <source>
        <strain evidence="16">DSM 11245 / JCM 8867 / AIU301</strain>
    </source>
</reference>
<evidence type="ECO:0000256" key="2">
    <source>
        <dbReference type="ARBA" id="ARBA00006980"/>
    </source>
</evidence>
<feature type="domain" description="NolW-like" evidence="13">
    <location>
        <begin position="318"/>
        <end position="477"/>
    </location>
</feature>
<keyword evidence="16" id="KW-1185">Reference proteome</keyword>
<protein>
    <submittedName>
        <fullName evidence="15">Type II secretory pathway protein D</fullName>
    </submittedName>
</protein>
<dbReference type="EMBL" id="AP012035">
    <property type="protein sequence ID" value="BAJ80369.1"/>
    <property type="molecule type" value="Genomic_DNA"/>
</dbReference>
<keyword evidence="9" id="KW-0998">Cell outer membrane</keyword>
<dbReference type="Gene3D" id="3.30.1370.120">
    <property type="match status" value="2"/>
</dbReference>
<evidence type="ECO:0000256" key="6">
    <source>
        <dbReference type="ARBA" id="ARBA00022729"/>
    </source>
</evidence>
<dbReference type="Pfam" id="PF21305">
    <property type="entry name" value="type_II_gspD_N0"/>
    <property type="match status" value="1"/>
</dbReference>
<dbReference type="Proteomes" id="UP000007100">
    <property type="component" value="Chromosome"/>
</dbReference>
<evidence type="ECO:0000259" key="14">
    <source>
        <dbReference type="Pfam" id="PF21305"/>
    </source>
</evidence>
<dbReference type="InterPro" id="IPR013356">
    <property type="entry name" value="T2SS_GspD"/>
</dbReference>
<dbReference type="PRINTS" id="PR00811">
    <property type="entry name" value="BCTERIALGSPD"/>
</dbReference>
<dbReference type="InterPro" id="IPR005644">
    <property type="entry name" value="NolW-like"/>
</dbReference>
<dbReference type="GO" id="GO:0009279">
    <property type="term" value="C:cell outer membrane"/>
    <property type="evidence" value="ECO:0007669"/>
    <property type="project" value="UniProtKB-SubCell"/>
</dbReference>
<dbReference type="Pfam" id="PF03958">
    <property type="entry name" value="Secretin_N"/>
    <property type="match status" value="2"/>
</dbReference>
<keyword evidence="7" id="KW-0653">Protein transport</keyword>
<dbReference type="PROSITE" id="PS51257">
    <property type="entry name" value="PROKAR_LIPOPROTEIN"/>
    <property type="match status" value="1"/>
</dbReference>
<evidence type="ECO:0000259" key="12">
    <source>
        <dbReference type="Pfam" id="PF00263"/>
    </source>
</evidence>
<dbReference type="KEGG" id="amv:ACMV_10220"/>
<evidence type="ECO:0000313" key="15">
    <source>
        <dbReference type="EMBL" id="BAJ80369.1"/>
    </source>
</evidence>
<keyword evidence="6" id="KW-0732">Signal</keyword>
<evidence type="ECO:0000259" key="13">
    <source>
        <dbReference type="Pfam" id="PF03958"/>
    </source>
</evidence>
<keyword evidence="5" id="KW-0812">Transmembrane</keyword>
<dbReference type="InterPro" id="IPR049371">
    <property type="entry name" value="GspD-like_N0"/>
</dbReference>
<proteinExistence type="inferred from homology"/>
<keyword evidence="3 10" id="KW-0813">Transport</keyword>
<organism evidence="15 16">
    <name type="scientific">Acidiphilium multivorum (strain DSM 11245 / JCM 8867 / NBRC 100883 / AIU 301)</name>
    <dbReference type="NCBI Taxonomy" id="926570"/>
    <lineage>
        <taxon>Bacteria</taxon>
        <taxon>Pseudomonadati</taxon>
        <taxon>Pseudomonadota</taxon>
        <taxon>Alphaproteobacteria</taxon>
        <taxon>Acetobacterales</taxon>
        <taxon>Acidocellaceae</taxon>
        <taxon>Acidiphilium</taxon>
    </lineage>
</organism>
<dbReference type="AlphaFoldDB" id="F0J6B3"/>
<dbReference type="PANTHER" id="PTHR30332:SF25">
    <property type="entry name" value="SECRETIN XPSD"/>
    <property type="match status" value="1"/>
</dbReference>
<feature type="domain" description="Type II/III secretion system secretin-like" evidence="12">
    <location>
        <begin position="543"/>
        <end position="709"/>
    </location>
</feature>
<comment type="similarity">
    <text evidence="2">Belongs to the bacterial secretin family. GSP D subfamily.</text>
</comment>
<comment type="subcellular location">
    <subcellularLocation>
        <location evidence="1 10">Cell outer membrane</location>
    </subcellularLocation>
</comment>
<name>F0J6B3_ACIMA</name>
<dbReference type="HOGENOM" id="CLU_006756_1_2_5"/>
<dbReference type="InterPro" id="IPR038591">
    <property type="entry name" value="NolW-like_sf"/>
</dbReference>
<feature type="domain" description="NolW-like" evidence="13">
    <location>
        <begin position="180"/>
        <end position="237"/>
    </location>
</feature>
<accession>F0J6B3</accession>
<dbReference type="RefSeq" id="WP_013639748.1">
    <property type="nucleotide sequence ID" value="NC_015186.1"/>
</dbReference>
<gene>
    <name evidence="15" type="ordered locus">ACMV_10220</name>
</gene>
<dbReference type="GO" id="GO:0015628">
    <property type="term" value="P:protein secretion by the type II secretion system"/>
    <property type="evidence" value="ECO:0007669"/>
    <property type="project" value="InterPro"/>
</dbReference>
<evidence type="ECO:0000256" key="8">
    <source>
        <dbReference type="ARBA" id="ARBA00023136"/>
    </source>
</evidence>
<dbReference type="InterPro" id="IPR004846">
    <property type="entry name" value="T2SS/T3SS_dom"/>
</dbReference>
<dbReference type="NCBIfam" id="TIGR02517">
    <property type="entry name" value="type_II_gspD"/>
    <property type="match status" value="1"/>
</dbReference>
<feature type="compositionally biased region" description="Low complexity" evidence="11">
    <location>
        <begin position="385"/>
        <end position="428"/>
    </location>
</feature>
<dbReference type="InterPro" id="IPR001775">
    <property type="entry name" value="GspD/PilQ"/>
</dbReference>
<evidence type="ECO:0000313" key="16">
    <source>
        <dbReference type="Proteomes" id="UP000007100"/>
    </source>
</evidence>
<evidence type="ECO:0000256" key="4">
    <source>
        <dbReference type="ARBA" id="ARBA00022452"/>
    </source>
</evidence>
<evidence type="ECO:0000256" key="9">
    <source>
        <dbReference type="ARBA" id="ARBA00023237"/>
    </source>
</evidence>
<dbReference type="Gene3D" id="3.55.50.30">
    <property type="match status" value="1"/>
</dbReference>
<dbReference type="Pfam" id="PF00263">
    <property type="entry name" value="Secretin"/>
    <property type="match status" value="1"/>
</dbReference>
<evidence type="ECO:0000256" key="10">
    <source>
        <dbReference type="RuleBase" id="RU004004"/>
    </source>
</evidence>
<dbReference type="GO" id="GO:0015627">
    <property type="term" value="C:type II protein secretion system complex"/>
    <property type="evidence" value="ECO:0007669"/>
    <property type="project" value="InterPro"/>
</dbReference>
<evidence type="ECO:0000256" key="3">
    <source>
        <dbReference type="ARBA" id="ARBA00022448"/>
    </source>
</evidence>
<feature type="region of interest" description="Disordered" evidence="11">
    <location>
        <begin position="340"/>
        <end position="363"/>
    </location>
</feature>
<keyword evidence="8" id="KW-0472">Membrane</keyword>
<evidence type="ECO:0000256" key="1">
    <source>
        <dbReference type="ARBA" id="ARBA00004442"/>
    </source>
</evidence>
<dbReference type="InterPro" id="IPR050810">
    <property type="entry name" value="Bact_Secretion_Sys_Channel"/>
</dbReference>
<evidence type="ECO:0000256" key="11">
    <source>
        <dbReference type="SAM" id="MobiDB-lite"/>
    </source>
</evidence>
<keyword evidence="4" id="KW-1134">Transmembrane beta strand</keyword>
<evidence type="ECO:0000256" key="5">
    <source>
        <dbReference type="ARBA" id="ARBA00022692"/>
    </source>
</evidence>
<evidence type="ECO:0000256" key="7">
    <source>
        <dbReference type="ARBA" id="ARBA00022927"/>
    </source>
</evidence>
<sequence>MRARVHAGVLAAAALLAGCTPRPLPPSATRLLAPAPAATSAPPTATIPGRADAVIATPPVTGAITASPGHAPPASAPGAPLPAGSGDVSLDFADTDIRAVVAQILGNMLHVTYTIDPAVQGKATLRTAHDIPASALIPTLQTLLAQNHAALIRSNGLYQVVPADKAAAALATAPGLDGSSVVTLTHVSAAHLAAVLQPYVGKGGKVIAEPDRNALIVEGDPQVRATLLALIRAFDVDALAGQSYALYPATGANARDFATALTQALHAGKAGGVVKVVPLVRIGAVLVIAPSGAAIRAADRVYRTLARQEAATHRAWHVYYLRNSRAGDVAEVLQEAFTPNDVTAQPSASDTTGNTAPGVSAQTLMGSGGLVGNAAGTSGTGTTAGLGAAPGTSSGTASGLGAGLASPAASPAASPPSSHAAASNPLLGPLGGSAGGGGDSSGLRIIADPRQNAILVRADASENASVEAMLRKLDIEPLEVEIDATIAEVDLNGALKYGTQFFFKSGGINAVLSTGTTAALNQSFPGFVLAGHGSDGAPLAISALQSVTQVQVLSSPQLLVQNGRTANLLVGNLVPYLSQTSQSTLTTGAPVINSVNYQETGVILQITPHISSDGLVALTVSQQVSNVAPSVTTQGLNSPTFSERAVSSSVVVHDGQTIGLAGLITDNVQRGNSGLPFLKDVPLLGPLFGTQDNSRARQELLVLITPHVVHDATDAAALTSDLEQALPNAANVPAELNGLPMDGSADPQAALRRRLGLH</sequence>
<feature type="domain" description="GspD-like N0" evidence="14">
    <location>
        <begin position="90"/>
        <end position="160"/>
    </location>
</feature>
<feature type="region of interest" description="Disordered" evidence="11">
    <location>
        <begin position="385"/>
        <end position="435"/>
    </location>
</feature>
<dbReference type="OrthoDB" id="9775455at2"/>